<keyword evidence="3 5" id="KW-0863">Zinc-finger</keyword>
<organism evidence="7 8">
    <name type="scientific">Folsomia candida</name>
    <name type="common">Springtail</name>
    <dbReference type="NCBI Taxonomy" id="158441"/>
    <lineage>
        <taxon>Eukaryota</taxon>
        <taxon>Metazoa</taxon>
        <taxon>Ecdysozoa</taxon>
        <taxon>Arthropoda</taxon>
        <taxon>Hexapoda</taxon>
        <taxon>Collembola</taxon>
        <taxon>Entomobryomorpha</taxon>
        <taxon>Isotomoidea</taxon>
        <taxon>Isotomidae</taxon>
        <taxon>Proisotominae</taxon>
        <taxon>Folsomia</taxon>
    </lineage>
</organism>
<dbReference type="Gene3D" id="3.30.160.60">
    <property type="entry name" value="Classic Zinc Finger"/>
    <property type="match status" value="1"/>
</dbReference>
<dbReference type="FunFam" id="3.30.160.60:FF:000110">
    <property type="entry name" value="Zinc finger protein-like"/>
    <property type="match status" value="1"/>
</dbReference>
<evidence type="ECO:0000256" key="1">
    <source>
        <dbReference type="ARBA" id="ARBA00022723"/>
    </source>
</evidence>
<dbReference type="SMART" id="SM00355">
    <property type="entry name" value="ZnF_C2H2"/>
    <property type="match status" value="1"/>
</dbReference>
<proteinExistence type="predicted"/>
<dbReference type="Proteomes" id="UP000198287">
    <property type="component" value="Unassembled WGS sequence"/>
</dbReference>
<protein>
    <submittedName>
        <fullName evidence="7">Zinc finger protein 57</fullName>
    </submittedName>
</protein>
<reference evidence="7 8" key="1">
    <citation type="submission" date="2015-12" db="EMBL/GenBank/DDBJ databases">
        <title>The genome of Folsomia candida.</title>
        <authorList>
            <person name="Faddeeva A."/>
            <person name="Derks M.F."/>
            <person name="Anvar Y."/>
            <person name="Smit S."/>
            <person name="Van Straalen N."/>
            <person name="Roelofs D."/>
        </authorList>
    </citation>
    <scope>NUCLEOTIDE SEQUENCE [LARGE SCALE GENOMIC DNA]</scope>
    <source>
        <strain evidence="7 8">VU population</strain>
        <tissue evidence="7">Whole body</tissue>
    </source>
</reference>
<dbReference type="InterPro" id="IPR013087">
    <property type="entry name" value="Znf_C2H2_type"/>
</dbReference>
<sequence>MSSQLCLLCSQVFANDDDTIAIKSVKKIKIETLFKLFHPNYEPSHQPQFDNEEMCDFCQDCYPLFNTIEEIKGQIILLEEEMGTKVEKIRAIMFDTSSQLKNKRGEKFSQIRNIILRVTGEEAEEETEQQDGTNFIIPDNVQVKMERDEVDNVDPLDDQFFAGDDYNPFSQQNVGERPFSCDQCGKAFEVVGVLNQHLKRVHGVVLEKSKVKVPRIRRKKLKPQEDGGNNAHV</sequence>
<evidence type="ECO:0000313" key="8">
    <source>
        <dbReference type="Proteomes" id="UP000198287"/>
    </source>
</evidence>
<comment type="caution">
    <text evidence="7">The sequence shown here is derived from an EMBL/GenBank/DDBJ whole genome shotgun (WGS) entry which is preliminary data.</text>
</comment>
<dbReference type="PROSITE" id="PS00028">
    <property type="entry name" value="ZINC_FINGER_C2H2_1"/>
    <property type="match status" value="1"/>
</dbReference>
<name>A0A226F320_FOLCA</name>
<dbReference type="SUPFAM" id="SSF57667">
    <property type="entry name" value="beta-beta-alpha zinc fingers"/>
    <property type="match status" value="1"/>
</dbReference>
<feature type="domain" description="C2H2-type" evidence="6">
    <location>
        <begin position="179"/>
        <end position="202"/>
    </location>
</feature>
<evidence type="ECO:0000256" key="5">
    <source>
        <dbReference type="PROSITE-ProRule" id="PRU00042"/>
    </source>
</evidence>
<evidence type="ECO:0000256" key="4">
    <source>
        <dbReference type="ARBA" id="ARBA00022833"/>
    </source>
</evidence>
<gene>
    <name evidence="7" type="ORF">Fcan01_00270</name>
</gene>
<dbReference type="InterPro" id="IPR036236">
    <property type="entry name" value="Znf_C2H2_sf"/>
</dbReference>
<keyword evidence="8" id="KW-1185">Reference proteome</keyword>
<evidence type="ECO:0000256" key="2">
    <source>
        <dbReference type="ARBA" id="ARBA00022737"/>
    </source>
</evidence>
<keyword evidence="4" id="KW-0862">Zinc</keyword>
<dbReference type="GO" id="GO:0008270">
    <property type="term" value="F:zinc ion binding"/>
    <property type="evidence" value="ECO:0007669"/>
    <property type="project" value="UniProtKB-KW"/>
</dbReference>
<keyword evidence="1" id="KW-0479">Metal-binding</keyword>
<evidence type="ECO:0000259" key="6">
    <source>
        <dbReference type="PROSITE" id="PS50157"/>
    </source>
</evidence>
<evidence type="ECO:0000313" key="7">
    <source>
        <dbReference type="EMBL" id="OXA63814.1"/>
    </source>
</evidence>
<accession>A0A226F320</accession>
<evidence type="ECO:0000256" key="3">
    <source>
        <dbReference type="ARBA" id="ARBA00022771"/>
    </source>
</evidence>
<keyword evidence="2" id="KW-0677">Repeat</keyword>
<dbReference type="PROSITE" id="PS51300">
    <property type="entry name" value="NIRD"/>
    <property type="match status" value="1"/>
</dbReference>
<dbReference type="EMBL" id="LNIX01000001">
    <property type="protein sequence ID" value="OXA63814.1"/>
    <property type="molecule type" value="Genomic_DNA"/>
</dbReference>
<dbReference type="AlphaFoldDB" id="A0A226F320"/>
<dbReference type="PROSITE" id="PS50157">
    <property type="entry name" value="ZINC_FINGER_C2H2_2"/>
    <property type="match status" value="1"/>
</dbReference>